<comment type="subunit">
    <text evidence="4">Homotrimer.</text>
</comment>
<reference evidence="9" key="1">
    <citation type="submission" date="2021-04" db="EMBL/GenBank/DDBJ databases">
        <title>Genome based classification of Actinospica acidithermotolerans sp. nov., an actinobacterium isolated from an Indonesian hot spring.</title>
        <authorList>
            <person name="Kusuma A.B."/>
            <person name="Putra K.E."/>
            <person name="Nafisah S."/>
            <person name="Loh J."/>
            <person name="Nouioui I."/>
            <person name="Goodfellow M."/>
        </authorList>
    </citation>
    <scope>NUCLEOTIDE SEQUENCE</scope>
    <source>
        <strain evidence="9">DSM 45618</strain>
    </source>
</reference>
<dbReference type="PROSITE" id="PS00160">
    <property type="entry name" value="ALDOLASE_KDPG_KHG_2"/>
    <property type="match status" value="1"/>
</dbReference>
<keyword evidence="8" id="KW-0119">Carbohydrate metabolism</keyword>
<evidence type="ECO:0000313" key="9">
    <source>
        <dbReference type="EMBL" id="MBS2966280.1"/>
    </source>
</evidence>
<dbReference type="Proteomes" id="UP000677913">
    <property type="component" value="Unassembled WGS sequence"/>
</dbReference>
<dbReference type="InterPro" id="IPR031337">
    <property type="entry name" value="KDPG/KHG_AS_1"/>
</dbReference>
<evidence type="ECO:0000256" key="8">
    <source>
        <dbReference type="ARBA" id="ARBA00023277"/>
    </source>
</evidence>
<keyword evidence="7" id="KW-0704">Schiff base</keyword>
<dbReference type="InterPro" id="IPR013785">
    <property type="entry name" value="Aldolase_TIM"/>
</dbReference>
<comment type="pathway">
    <text evidence="2">Carbohydrate acid metabolism; 2-dehydro-3-deoxy-D-gluconate degradation; D-glyceraldehyde 3-phosphate and pyruvate from 2-dehydro-3-deoxy-D-gluconate: step 2/2.</text>
</comment>
<evidence type="ECO:0000256" key="7">
    <source>
        <dbReference type="ARBA" id="ARBA00023270"/>
    </source>
</evidence>
<dbReference type="SUPFAM" id="SSF51569">
    <property type="entry name" value="Aldolase"/>
    <property type="match status" value="1"/>
</dbReference>
<name>A0A8J8BF49_9ACTN</name>
<evidence type="ECO:0000256" key="1">
    <source>
        <dbReference type="ARBA" id="ARBA00000654"/>
    </source>
</evidence>
<dbReference type="InterPro" id="IPR000887">
    <property type="entry name" value="Aldlse_KDPG_KHG"/>
</dbReference>
<keyword evidence="10" id="KW-1185">Reference proteome</keyword>
<comment type="catalytic activity">
    <reaction evidence="1">
        <text>2-dehydro-3-deoxy-6-phospho-D-gluconate = D-glyceraldehyde 3-phosphate + pyruvate</text>
        <dbReference type="Rhea" id="RHEA:17089"/>
        <dbReference type="ChEBI" id="CHEBI:15361"/>
        <dbReference type="ChEBI" id="CHEBI:57569"/>
        <dbReference type="ChEBI" id="CHEBI:59776"/>
        <dbReference type="EC" id="4.1.2.14"/>
    </reaction>
</comment>
<evidence type="ECO:0000256" key="5">
    <source>
        <dbReference type="ARBA" id="ARBA00013063"/>
    </source>
</evidence>
<comment type="caution">
    <text evidence="9">The sequence shown here is derived from an EMBL/GenBank/DDBJ whole genome shotgun (WGS) entry which is preliminary data.</text>
</comment>
<evidence type="ECO:0000256" key="6">
    <source>
        <dbReference type="ARBA" id="ARBA00023239"/>
    </source>
</evidence>
<dbReference type="PANTHER" id="PTHR30246">
    <property type="entry name" value="2-KETO-3-DEOXY-6-PHOSPHOGLUCONATE ALDOLASE"/>
    <property type="match status" value="1"/>
</dbReference>
<evidence type="ECO:0000256" key="4">
    <source>
        <dbReference type="ARBA" id="ARBA00011233"/>
    </source>
</evidence>
<gene>
    <name evidence="9" type="primary">eda</name>
    <name evidence="9" type="ORF">KGA66_24760</name>
</gene>
<evidence type="ECO:0000313" key="10">
    <source>
        <dbReference type="Proteomes" id="UP000677913"/>
    </source>
</evidence>
<organism evidence="9 10">
    <name type="scientific">Actinocrinis puniceicyclus</name>
    <dbReference type="NCBI Taxonomy" id="977794"/>
    <lineage>
        <taxon>Bacteria</taxon>
        <taxon>Bacillati</taxon>
        <taxon>Actinomycetota</taxon>
        <taxon>Actinomycetes</taxon>
        <taxon>Catenulisporales</taxon>
        <taxon>Actinospicaceae</taxon>
        <taxon>Actinocrinis</taxon>
    </lineage>
</organism>
<dbReference type="GO" id="GO:0008675">
    <property type="term" value="F:2-dehydro-3-deoxy-phosphogluconate aldolase activity"/>
    <property type="evidence" value="ECO:0007669"/>
    <property type="project" value="UniProtKB-EC"/>
</dbReference>
<evidence type="ECO:0000256" key="3">
    <source>
        <dbReference type="ARBA" id="ARBA00006906"/>
    </source>
</evidence>
<comment type="similarity">
    <text evidence="3">Belongs to the KHG/KDPG aldolase family.</text>
</comment>
<dbReference type="Pfam" id="PF01081">
    <property type="entry name" value="Aldolase"/>
    <property type="match status" value="1"/>
</dbReference>
<dbReference type="CDD" id="cd00452">
    <property type="entry name" value="KDPG_aldolase"/>
    <property type="match status" value="1"/>
</dbReference>
<dbReference type="EC" id="4.1.2.14" evidence="5"/>
<dbReference type="PROSITE" id="PS00159">
    <property type="entry name" value="ALDOLASE_KDPG_KHG_1"/>
    <property type="match status" value="1"/>
</dbReference>
<dbReference type="PANTHER" id="PTHR30246:SF1">
    <property type="entry name" value="2-DEHYDRO-3-DEOXY-6-PHOSPHOGALACTONATE ALDOLASE-RELATED"/>
    <property type="match status" value="1"/>
</dbReference>
<dbReference type="InterPro" id="IPR031338">
    <property type="entry name" value="KDPG/KHG_AS_2"/>
</dbReference>
<dbReference type="Gene3D" id="3.20.20.70">
    <property type="entry name" value="Aldolase class I"/>
    <property type="match status" value="1"/>
</dbReference>
<evidence type="ECO:0000256" key="2">
    <source>
        <dbReference type="ARBA" id="ARBA00004736"/>
    </source>
</evidence>
<protein>
    <recommendedName>
        <fullName evidence="5">2-dehydro-3-deoxy-phosphogluconate aldolase</fullName>
        <ecNumber evidence="5">4.1.2.14</ecNumber>
    </recommendedName>
</protein>
<proteinExistence type="inferred from homology"/>
<accession>A0A8J8BF49</accession>
<sequence length="224" mass="23005">MEPTRPVRGQDADALARLHAAGVVPVIVIDDVAAARPLADLLAGAGLDCVEITLRTEAAPSALRAVAERGDLLVGAGTVLEPDDVERCVDAGARFIVSPGLDPQVVERCQSLGVTVLPGVATASELLCARRRGLRAVKFFPAEPAGGLPALTALAAAVPDLRFMPTGGVGPDNLRRYLREPAVLAVGGSWMAPRDLLAARDWSEIGARCAHAAGVAAESGSRAG</sequence>
<dbReference type="RefSeq" id="WP_211471200.1">
    <property type="nucleotide sequence ID" value="NZ_JAGSXH010000135.1"/>
</dbReference>
<keyword evidence="6 9" id="KW-0456">Lyase</keyword>
<dbReference type="EMBL" id="JAGSXH010000135">
    <property type="protein sequence ID" value="MBS2966280.1"/>
    <property type="molecule type" value="Genomic_DNA"/>
</dbReference>
<dbReference type="AlphaFoldDB" id="A0A8J8BF49"/>
<dbReference type="NCBIfam" id="TIGR01182">
    <property type="entry name" value="eda"/>
    <property type="match status" value="1"/>
</dbReference>